<sequence length="316" mass="35464">MPAAFTLSAFTGDADIRAIEAVRSAVRTVKPDAWMPGPDTDPASRLPYCRIARVGDAPVGYTWMDWWTERDGTRLLLLLGYVHPHWRRRGIGGHFLTWQLEAARQDPPAMDGDGPYVFGGNADIDQPDVRNLLMRAGFRLAFTAMDLECDLEETAPAPVPLPDGLVERRLGEVEHRLVHAAIEESFATSTHGYVPRTYERYRRDVADRQSDTGLWCVAWDGDEVAGVVINEKVDAGTGLTPWVAVRKRYRRRGLATALVRNGLARCSAAGLKRVRIATILENANQTVGFYERMGYREVLRRPRYRRPFDRSGVTVA</sequence>
<evidence type="ECO:0000259" key="3">
    <source>
        <dbReference type="PROSITE" id="PS51186"/>
    </source>
</evidence>
<keyword evidence="4" id="KW-0689">Ribosomal protein</keyword>
<evidence type="ECO:0000313" key="5">
    <source>
        <dbReference type="Proteomes" id="UP000199052"/>
    </source>
</evidence>
<dbReference type="SUPFAM" id="SSF55729">
    <property type="entry name" value="Acyl-CoA N-acyltransferases (Nat)"/>
    <property type="match status" value="2"/>
</dbReference>
<dbReference type="GO" id="GO:0005840">
    <property type="term" value="C:ribosome"/>
    <property type="evidence" value="ECO:0007669"/>
    <property type="project" value="UniProtKB-KW"/>
</dbReference>
<feature type="domain" description="N-acetyltransferase" evidence="3">
    <location>
        <begin position="5"/>
        <end position="158"/>
    </location>
</feature>
<dbReference type="PROSITE" id="PS51186">
    <property type="entry name" value="GNAT"/>
    <property type="match status" value="2"/>
</dbReference>
<proteinExistence type="predicted"/>
<dbReference type="GO" id="GO:0016747">
    <property type="term" value="F:acyltransferase activity, transferring groups other than amino-acyl groups"/>
    <property type="evidence" value="ECO:0007669"/>
    <property type="project" value="InterPro"/>
</dbReference>
<accession>A0A1I2LVK6</accession>
<dbReference type="InterPro" id="IPR050832">
    <property type="entry name" value="Bact_Acetyltransf"/>
</dbReference>
<organism evidence="4 5">
    <name type="scientific">Actinopolymorpha cephalotaxi</name>
    <dbReference type="NCBI Taxonomy" id="504797"/>
    <lineage>
        <taxon>Bacteria</taxon>
        <taxon>Bacillati</taxon>
        <taxon>Actinomycetota</taxon>
        <taxon>Actinomycetes</taxon>
        <taxon>Propionibacteriales</taxon>
        <taxon>Actinopolymorphaceae</taxon>
        <taxon>Actinopolymorpha</taxon>
    </lineage>
</organism>
<dbReference type="EMBL" id="FOOI01000002">
    <property type="protein sequence ID" value="SFF82489.1"/>
    <property type="molecule type" value="Genomic_DNA"/>
</dbReference>
<dbReference type="Proteomes" id="UP000199052">
    <property type="component" value="Unassembled WGS sequence"/>
</dbReference>
<gene>
    <name evidence="4" type="ORF">SAMN05421678_102302</name>
</gene>
<keyword evidence="2" id="KW-0012">Acyltransferase</keyword>
<dbReference type="InterPro" id="IPR016181">
    <property type="entry name" value="Acyl_CoA_acyltransferase"/>
</dbReference>
<evidence type="ECO:0000256" key="2">
    <source>
        <dbReference type="ARBA" id="ARBA00023315"/>
    </source>
</evidence>
<feature type="domain" description="N-acetyltransferase" evidence="3">
    <location>
        <begin position="173"/>
        <end position="316"/>
    </location>
</feature>
<evidence type="ECO:0000256" key="1">
    <source>
        <dbReference type="ARBA" id="ARBA00022679"/>
    </source>
</evidence>
<keyword evidence="4" id="KW-0687">Ribonucleoprotein</keyword>
<name>A0A1I2LVK6_9ACTN</name>
<protein>
    <submittedName>
        <fullName evidence="4">Ribosomal protein S18 acetylase RimI</fullName>
    </submittedName>
</protein>
<evidence type="ECO:0000313" key="4">
    <source>
        <dbReference type="EMBL" id="SFF82489.1"/>
    </source>
</evidence>
<keyword evidence="1" id="KW-0808">Transferase</keyword>
<dbReference type="Gene3D" id="3.40.630.30">
    <property type="match status" value="1"/>
</dbReference>
<dbReference type="InterPro" id="IPR000182">
    <property type="entry name" value="GNAT_dom"/>
</dbReference>
<dbReference type="Pfam" id="PF00583">
    <property type="entry name" value="Acetyltransf_1"/>
    <property type="match status" value="1"/>
</dbReference>
<dbReference type="PANTHER" id="PTHR43877">
    <property type="entry name" value="AMINOALKYLPHOSPHONATE N-ACETYLTRANSFERASE-RELATED-RELATED"/>
    <property type="match status" value="1"/>
</dbReference>
<dbReference type="AlphaFoldDB" id="A0A1I2LVK6"/>
<dbReference type="STRING" id="504797.SAMN05421678_102302"/>
<dbReference type="CDD" id="cd04301">
    <property type="entry name" value="NAT_SF"/>
    <property type="match status" value="2"/>
</dbReference>
<reference evidence="4 5" key="1">
    <citation type="submission" date="2016-10" db="EMBL/GenBank/DDBJ databases">
        <authorList>
            <person name="de Groot N.N."/>
        </authorList>
    </citation>
    <scope>NUCLEOTIDE SEQUENCE [LARGE SCALE GENOMIC DNA]</scope>
    <source>
        <strain evidence="4 5">CPCC 202808</strain>
    </source>
</reference>